<dbReference type="GeneTree" id="ENSGT00440000034680"/>
<dbReference type="STRING" id="9643.ENSUAMP00000016045"/>
<feature type="signal peptide" evidence="3">
    <location>
        <begin position="1"/>
        <end position="18"/>
    </location>
</feature>
<feature type="chain" id="PRO_5019417606" evidence="3">
    <location>
        <begin position="19"/>
        <end position="117"/>
    </location>
</feature>
<dbReference type="Pfam" id="PF07686">
    <property type="entry name" value="V-set"/>
    <property type="match status" value="1"/>
</dbReference>
<reference evidence="5" key="3">
    <citation type="submission" date="2025-09" db="UniProtKB">
        <authorList>
            <consortium name="Ensembl"/>
        </authorList>
    </citation>
    <scope>IDENTIFICATION</scope>
</reference>
<dbReference type="GO" id="GO:0002376">
    <property type="term" value="P:immune system process"/>
    <property type="evidence" value="ECO:0007669"/>
    <property type="project" value="UniProtKB-KW"/>
</dbReference>
<protein>
    <submittedName>
        <fullName evidence="5">T cell receptor beta variable 30</fullName>
    </submittedName>
</protein>
<organism evidence="5 6">
    <name type="scientific">Ursus americanus</name>
    <name type="common">American black bear</name>
    <name type="synonym">Euarctos americanus</name>
    <dbReference type="NCBI Taxonomy" id="9643"/>
    <lineage>
        <taxon>Eukaryota</taxon>
        <taxon>Metazoa</taxon>
        <taxon>Chordata</taxon>
        <taxon>Craniata</taxon>
        <taxon>Vertebrata</taxon>
        <taxon>Euteleostomi</taxon>
        <taxon>Mammalia</taxon>
        <taxon>Eutheria</taxon>
        <taxon>Laurasiatheria</taxon>
        <taxon>Carnivora</taxon>
        <taxon>Caniformia</taxon>
        <taxon>Ursidae</taxon>
        <taxon>Ursus</taxon>
    </lineage>
</organism>
<evidence type="ECO:0000256" key="1">
    <source>
        <dbReference type="ARBA" id="ARBA00022729"/>
    </source>
</evidence>
<dbReference type="InterPro" id="IPR013106">
    <property type="entry name" value="Ig_V-set"/>
</dbReference>
<dbReference type="InterPro" id="IPR013783">
    <property type="entry name" value="Ig-like_fold"/>
</dbReference>
<feature type="domain" description="Ig-like" evidence="4">
    <location>
        <begin position="33"/>
        <end position="107"/>
    </location>
</feature>
<accession>A0A452RBJ9</accession>
<dbReference type="PANTHER" id="PTHR23268:SF31">
    <property type="entry name" value="T CELL RECEPTOR BETA VARIABLE 30"/>
    <property type="match status" value="1"/>
</dbReference>
<evidence type="ECO:0000313" key="6">
    <source>
        <dbReference type="Proteomes" id="UP000291022"/>
    </source>
</evidence>
<evidence type="ECO:0000259" key="4">
    <source>
        <dbReference type="PROSITE" id="PS50835"/>
    </source>
</evidence>
<dbReference type="Proteomes" id="UP000291022">
    <property type="component" value="Unassembled WGS sequence"/>
</dbReference>
<name>A0A452RBJ9_URSAM</name>
<dbReference type="InterPro" id="IPR036179">
    <property type="entry name" value="Ig-like_dom_sf"/>
</dbReference>
<dbReference type="GO" id="GO:0005886">
    <property type="term" value="C:plasma membrane"/>
    <property type="evidence" value="ECO:0007669"/>
    <property type="project" value="TreeGrafter"/>
</dbReference>
<dbReference type="GO" id="GO:0007166">
    <property type="term" value="P:cell surface receptor signaling pathway"/>
    <property type="evidence" value="ECO:0007669"/>
    <property type="project" value="TreeGrafter"/>
</dbReference>
<dbReference type="InterPro" id="IPR007110">
    <property type="entry name" value="Ig-like_dom"/>
</dbReference>
<dbReference type="AlphaFoldDB" id="A0A452RBJ9"/>
<evidence type="ECO:0000313" key="5">
    <source>
        <dbReference type="Ensembl" id="ENSUAMP00000016045.1"/>
    </source>
</evidence>
<dbReference type="Ensembl" id="ENSUAMT00000017983.1">
    <property type="protein sequence ID" value="ENSUAMP00000016045.1"/>
    <property type="gene ID" value="ENSUAMG00000012811.1"/>
</dbReference>
<proteinExistence type="predicted"/>
<reference evidence="6" key="1">
    <citation type="submission" date="2016-06" db="EMBL/GenBank/DDBJ databases">
        <title>De novo assembly and RNA-Seq shows season-dependent expression and editing in black bear kidneys.</title>
        <authorList>
            <person name="Korstanje R."/>
            <person name="Srivastava A."/>
            <person name="Sarsani V.K."/>
            <person name="Sheehan S.M."/>
            <person name="Seger R.L."/>
            <person name="Barter M.E."/>
            <person name="Lindqvist C."/>
            <person name="Brody L.C."/>
            <person name="Mullikin J.C."/>
        </authorList>
    </citation>
    <scope>NUCLEOTIDE SEQUENCE [LARGE SCALE GENOMIC DNA]</scope>
</reference>
<evidence type="ECO:0000256" key="2">
    <source>
        <dbReference type="ARBA" id="ARBA00022859"/>
    </source>
</evidence>
<dbReference type="PROSITE" id="PS50835">
    <property type="entry name" value="IG_LIKE"/>
    <property type="match status" value="1"/>
</dbReference>
<dbReference type="Gene3D" id="2.60.40.10">
    <property type="entry name" value="Immunoglobulins"/>
    <property type="match status" value="1"/>
</dbReference>
<keyword evidence="2" id="KW-0391">Immunity</keyword>
<dbReference type="InterPro" id="IPR050413">
    <property type="entry name" value="TCR_beta_variable"/>
</dbReference>
<sequence>MPCCLLALLLGTFLGVRAQTIHQWPPVRVQLVGSPLSLECTVMGTSSPYLYWYRQSLGGTPQLLFSLSIDQVVSEASQSFTAFRPRDGPSILRSEKLLLSDSGFCLCAWSLTLRWVG</sequence>
<evidence type="ECO:0000256" key="3">
    <source>
        <dbReference type="SAM" id="SignalP"/>
    </source>
</evidence>
<keyword evidence="1 3" id="KW-0732">Signal</keyword>
<dbReference type="SUPFAM" id="SSF48726">
    <property type="entry name" value="Immunoglobulin"/>
    <property type="match status" value="1"/>
</dbReference>
<dbReference type="OMA" id="HQWPATK"/>
<dbReference type="PANTHER" id="PTHR23268">
    <property type="entry name" value="T-CELL RECEPTOR BETA CHAIN"/>
    <property type="match status" value="1"/>
</dbReference>
<keyword evidence="6" id="KW-1185">Reference proteome</keyword>
<gene>
    <name evidence="5" type="primary">TRBV30</name>
</gene>
<reference evidence="5" key="2">
    <citation type="submission" date="2025-08" db="UniProtKB">
        <authorList>
            <consortium name="Ensembl"/>
        </authorList>
    </citation>
    <scope>IDENTIFICATION</scope>
</reference>